<feature type="transmembrane region" description="Helical" evidence="4">
    <location>
        <begin position="317"/>
        <end position="337"/>
    </location>
</feature>
<evidence type="ECO:0000313" key="6">
    <source>
        <dbReference type="EMBL" id="GBC63036.1"/>
    </source>
</evidence>
<keyword evidence="1" id="KW-0145">Chemotaxis</keyword>
<dbReference type="PRINTS" id="PR00260">
    <property type="entry name" value="CHEMTRNSDUCR"/>
</dbReference>
<comment type="caution">
    <text evidence="6">The sequence shown here is derived from an EMBL/GenBank/DDBJ whole genome shotgun (WGS) entry which is preliminary data.</text>
</comment>
<keyword evidence="7" id="KW-1185">Reference proteome</keyword>
<dbReference type="PANTHER" id="PTHR43531:SF11">
    <property type="entry name" value="METHYL-ACCEPTING CHEMOTAXIS PROTEIN 3"/>
    <property type="match status" value="1"/>
</dbReference>
<dbReference type="GO" id="GO:0007165">
    <property type="term" value="P:signal transduction"/>
    <property type="evidence" value="ECO:0007669"/>
    <property type="project" value="UniProtKB-KW"/>
</dbReference>
<dbReference type="Gene3D" id="1.10.287.950">
    <property type="entry name" value="Methyl-accepting chemotaxis protein"/>
    <property type="match status" value="1"/>
</dbReference>
<dbReference type="EMBL" id="BEXT01000001">
    <property type="protein sequence ID" value="GBC63036.1"/>
    <property type="molecule type" value="Genomic_DNA"/>
</dbReference>
<dbReference type="OrthoDB" id="5428110at2"/>
<dbReference type="Proteomes" id="UP000288096">
    <property type="component" value="Unassembled WGS sequence"/>
</dbReference>
<dbReference type="RefSeq" id="WP_124330156.1">
    <property type="nucleotide sequence ID" value="NZ_BEXT01000001.1"/>
</dbReference>
<evidence type="ECO:0000256" key="2">
    <source>
        <dbReference type="ARBA" id="ARBA00029447"/>
    </source>
</evidence>
<feature type="domain" description="Methyl-accepting transducer" evidence="5">
    <location>
        <begin position="355"/>
        <end position="584"/>
    </location>
</feature>
<organism evidence="6 7">
    <name type="scientific">Desulfonema ishimotonii</name>
    <dbReference type="NCBI Taxonomy" id="45657"/>
    <lineage>
        <taxon>Bacteria</taxon>
        <taxon>Pseudomonadati</taxon>
        <taxon>Thermodesulfobacteriota</taxon>
        <taxon>Desulfobacteria</taxon>
        <taxon>Desulfobacterales</taxon>
        <taxon>Desulfococcaceae</taxon>
        <taxon>Desulfonema</taxon>
    </lineage>
</organism>
<proteinExistence type="inferred from homology"/>
<feature type="transmembrane region" description="Helical" evidence="4">
    <location>
        <begin position="12"/>
        <end position="32"/>
    </location>
</feature>
<comment type="similarity">
    <text evidence="2">Belongs to the methyl-accepting chemotaxis (MCP) protein family.</text>
</comment>
<dbReference type="Pfam" id="PF00015">
    <property type="entry name" value="MCPsignal"/>
    <property type="match status" value="1"/>
</dbReference>
<evidence type="ECO:0000259" key="5">
    <source>
        <dbReference type="PROSITE" id="PS50111"/>
    </source>
</evidence>
<dbReference type="GO" id="GO:0006935">
    <property type="term" value="P:chemotaxis"/>
    <property type="evidence" value="ECO:0007669"/>
    <property type="project" value="UniProtKB-KW"/>
</dbReference>
<dbReference type="InterPro" id="IPR051310">
    <property type="entry name" value="MCP_chemotaxis"/>
</dbReference>
<dbReference type="InterPro" id="IPR024478">
    <property type="entry name" value="HlyB_4HB_MCP"/>
</dbReference>
<evidence type="ECO:0000256" key="4">
    <source>
        <dbReference type="SAM" id="Phobius"/>
    </source>
</evidence>
<dbReference type="InterPro" id="IPR004089">
    <property type="entry name" value="MCPsignal_dom"/>
</dbReference>
<dbReference type="SMART" id="SM00283">
    <property type="entry name" value="MA"/>
    <property type="match status" value="1"/>
</dbReference>
<reference evidence="7" key="1">
    <citation type="submission" date="2017-11" db="EMBL/GenBank/DDBJ databases">
        <authorList>
            <person name="Watanabe M."/>
            <person name="Kojima H."/>
        </authorList>
    </citation>
    <scope>NUCLEOTIDE SEQUENCE [LARGE SCALE GENOMIC DNA]</scope>
    <source>
        <strain evidence="7">Tokyo 01</strain>
    </source>
</reference>
<keyword evidence="4" id="KW-0472">Membrane</keyword>
<dbReference type="GO" id="GO:0004888">
    <property type="term" value="F:transmembrane signaling receptor activity"/>
    <property type="evidence" value="ECO:0007669"/>
    <property type="project" value="InterPro"/>
</dbReference>
<protein>
    <submittedName>
        <fullName evidence="6">Methyl-accepting chemotaxis protein</fullName>
    </submittedName>
</protein>
<dbReference type="PROSITE" id="PS50111">
    <property type="entry name" value="CHEMOTAXIS_TRANSDUC_2"/>
    <property type="match status" value="1"/>
</dbReference>
<reference evidence="7" key="2">
    <citation type="submission" date="2019-01" db="EMBL/GenBank/DDBJ databases">
        <title>Genome sequence of Desulfonema ishimotonii strain Tokyo 01.</title>
        <authorList>
            <person name="Fukui M."/>
        </authorList>
    </citation>
    <scope>NUCLEOTIDE SEQUENCE [LARGE SCALE GENOMIC DNA]</scope>
    <source>
        <strain evidence="7">Tokyo 01</strain>
    </source>
</reference>
<dbReference type="CDD" id="cd11386">
    <property type="entry name" value="MCP_signal"/>
    <property type="match status" value="1"/>
</dbReference>
<keyword evidence="4" id="KW-0812">Transmembrane</keyword>
<dbReference type="AlphaFoldDB" id="A0A401G1F2"/>
<sequence length="637" mass="69959">MNKTGLGQKLFRGFAGVSGIILLVGFVGWNGVRHTTDSLTDVALVRLPAVRSLMIIREAVSAIQAAQRTLLIPNLKLPDIREQQNRIQRARQRCVAHLKACDALPHTDEEEALWTQFLPAWTDWQNHIDRFLALSDERIRNGIPDPPRLRQTLEQLRGHFYYLMGQAGTMLQTGIEIEAHDDPAQSPFRKWRRQYQTGNAEVASAIQELAAPVARFYTAVRNIRNFVRKGDIDSAASAYRQDMLTAARAMDTQFGRLYRQAATAETLYNRMSEYAMDISLGSQRASEGVLDKIVTINTGVAKRRAEEAVETARQSRILTIGGILGGCLLAIGVSLHLTRALSEPILRVIHGLTQSAGQVISASEQIAFASAFMAENAAEQADVIKDNAAALSEMTDMSRSTSELTRGAEHLMNQNLEKSGQSLVAVVELTRTMTRIEADSDRIGQVVRSIDEVAFQTGLLALNAAIEAARAGEAGSGFAVVADEVGNLARRSADAARDTQQILDDTIQRVHQAAAVIKDVNTNFDGIVKSATVMGEKTFAITAASREQARGVGRISEAISEMDGITRQAADNARDFADTSEKLAVQALHMKKVVDDLLALVRGRKGVRRGRIRQFFAKHLAGRLPIRNHRKNRAGRK</sequence>
<keyword evidence="4" id="KW-1133">Transmembrane helix</keyword>
<evidence type="ECO:0000256" key="3">
    <source>
        <dbReference type="PROSITE-ProRule" id="PRU00284"/>
    </source>
</evidence>
<dbReference type="GO" id="GO:0005886">
    <property type="term" value="C:plasma membrane"/>
    <property type="evidence" value="ECO:0007669"/>
    <property type="project" value="TreeGrafter"/>
</dbReference>
<dbReference type="PANTHER" id="PTHR43531">
    <property type="entry name" value="PROTEIN ICFG"/>
    <property type="match status" value="1"/>
</dbReference>
<name>A0A401G1F2_9BACT</name>
<evidence type="ECO:0000256" key="1">
    <source>
        <dbReference type="ARBA" id="ARBA00022500"/>
    </source>
</evidence>
<dbReference type="Pfam" id="PF12729">
    <property type="entry name" value="4HB_MCP_1"/>
    <property type="match status" value="1"/>
</dbReference>
<accession>A0A401G1F2</accession>
<evidence type="ECO:0000313" key="7">
    <source>
        <dbReference type="Proteomes" id="UP000288096"/>
    </source>
</evidence>
<gene>
    <name evidence="6" type="ORF">DENIS_4025</name>
</gene>
<dbReference type="InterPro" id="IPR004090">
    <property type="entry name" value="Chemotax_Me-accpt_rcpt"/>
</dbReference>
<dbReference type="SUPFAM" id="SSF58104">
    <property type="entry name" value="Methyl-accepting chemotaxis protein (MCP) signaling domain"/>
    <property type="match status" value="1"/>
</dbReference>
<keyword evidence="3" id="KW-0807">Transducer</keyword>